<sequence length="107" mass="12005">MDMDTIRSNAVVLEAFLCSVAVETAIVATKSLVCSLLMGVFVSEETGLVYLNVVLKLLIASFLKIIVRGFQWGLENKGRFVLESLYFLFWSHWVQKKADMSKSTPVL</sequence>
<keyword evidence="1" id="KW-1133">Transmembrane helix</keyword>
<dbReference type="EMBL" id="CM017325">
    <property type="protein sequence ID" value="KAE8056338.1"/>
    <property type="molecule type" value="Genomic_DNA"/>
</dbReference>
<accession>A0A5N6R956</accession>
<dbReference type="OrthoDB" id="1938818at2759"/>
<gene>
    <name evidence="2" type="ORF">FH972_013119</name>
</gene>
<evidence type="ECO:0000313" key="3">
    <source>
        <dbReference type="Proteomes" id="UP000327013"/>
    </source>
</evidence>
<proteinExistence type="predicted"/>
<keyword evidence="1" id="KW-0472">Membrane</keyword>
<name>A0A5N6R956_9ROSI</name>
<protein>
    <submittedName>
        <fullName evidence="2">Uncharacterized protein</fullName>
    </submittedName>
</protein>
<feature type="transmembrane region" description="Helical" evidence="1">
    <location>
        <begin position="12"/>
        <end position="42"/>
    </location>
</feature>
<keyword evidence="3" id="KW-1185">Reference proteome</keyword>
<reference evidence="2 3" key="1">
    <citation type="submission" date="2019-06" db="EMBL/GenBank/DDBJ databases">
        <title>A chromosomal-level reference genome of Carpinus fangiana (Coryloideae, Betulaceae).</title>
        <authorList>
            <person name="Yang X."/>
            <person name="Wang Z."/>
            <person name="Zhang L."/>
            <person name="Hao G."/>
            <person name="Liu J."/>
            <person name="Yang Y."/>
        </authorList>
    </citation>
    <scope>NUCLEOTIDE SEQUENCE [LARGE SCALE GENOMIC DNA]</scope>
    <source>
        <strain evidence="2">Cfa_2016G</strain>
        <tissue evidence="2">Leaf</tissue>
    </source>
</reference>
<keyword evidence="1" id="KW-0812">Transmembrane</keyword>
<evidence type="ECO:0000256" key="1">
    <source>
        <dbReference type="SAM" id="Phobius"/>
    </source>
</evidence>
<evidence type="ECO:0000313" key="2">
    <source>
        <dbReference type="EMBL" id="KAE8056338.1"/>
    </source>
</evidence>
<dbReference type="AlphaFoldDB" id="A0A5N6R956"/>
<dbReference type="Proteomes" id="UP000327013">
    <property type="component" value="Chromosome 5"/>
</dbReference>
<feature type="transmembrane region" description="Helical" evidence="1">
    <location>
        <begin position="48"/>
        <end position="67"/>
    </location>
</feature>
<organism evidence="2 3">
    <name type="scientific">Carpinus fangiana</name>
    <dbReference type="NCBI Taxonomy" id="176857"/>
    <lineage>
        <taxon>Eukaryota</taxon>
        <taxon>Viridiplantae</taxon>
        <taxon>Streptophyta</taxon>
        <taxon>Embryophyta</taxon>
        <taxon>Tracheophyta</taxon>
        <taxon>Spermatophyta</taxon>
        <taxon>Magnoliopsida</taxon>
        <taxon>eudicotyledons</taxon>
        <taxon>Gunneridae</taxon>
        <taxon>Pentapetalae</taxon>
        <taxon>rosids</taxon>
        <taxon>fabids</taxon>
        <taxon>Fagales</taxon>
        <taxon>Betulaceae</taxon>
        <taxon>Carpinus</taxon>
    </lineage>
</organism>